<name>A0A9P7DSB5_9AGAM</name>
<proteinExistence type="predicted"/>
<comment type="caution">
    <text evidence="1">The sequence shown here is derived from an EMBL/GenBank/DDBJ whole genome shotgun (WGS) entry which is preliminary data.</text>
</comment>
<feature type="non-terminal residue" evidence="1">
    <location>
        <position position="1"/>
    </location>
</feature>
<feature type="non-terminal residue" evidence="1">
    <location>
        <position position="161"/>
    </location>
</feature>
<organism evidence="1 2">
    <name type="scientific">Suillus subaureus</name>
    <dbReference type="NCBI Taxonomy" id="48587"/>
    <lineage>
        <taxon>Eukaryota</taxon>
        <taxon>Fungi</taxon>
        <taxon>Dikarya</taxon>
        <taxon>Basidiomycota</taxon>
        <taxon>Agaricomycotina</taxon>
        <taxon>Agaricomycetes</taxon>
        <taxon>Agaricomycetidae</taxon>
        <taxon>Boletales</taxon>
        <taxon>Suillineae</taxon>
        <taxon>Suillaceae</taxon>
        <taxon>Suillus</taxon>
    </lineage>
</organism>
<protein>
    <submittedName>
        <fullName evidence="1">Uncharacterized protein</fullName>
    </submittedName>
</protein>
<dbReference type="GeneID" id="64623107"/>
<evidence type="ECO:0000313" key="1">
    <source>
        <dbReference type="EMBL" id="KAG1801780.1"/>
    </source>
</evidence>
<dbReference type="OrthoDB" id="301415at2759"/>
<dbReference type="RefSeq" id="XP_041186115.1">
    <property type="nucleotide sequence ID" value="XM_041329090.1"/>
</dbReference>
<accession>A0A9P7DSB5</accession>
<dbReference type="AlphaFoldDB" id="A0A9P7DSB5"/>
<gene>
    <name evidence="1" type="ORF">BJ212DRAFT_1202255</name>
</gene>
<keyword evidence="2" id="KW-1185">Reference proteome</keyword>
<dbReference type="EMBL" id="JABBWG010000091">
    <property type="protein sequence ID" value="KAG1801780.1"/>
    <property type="molecule type" value="Genomic_DNA"/>
</dbReference>
<sequence length="161" mass="17962">IGIGRFKTAYQGWLTLMVPPRSGLGPWASHKVVVKCPFKRVYPQGMPASSTDYRIGCFAPSDELAKLFREANVLYWAKALLDLVYNFIDHAIADTSDPSPFNIPHVQFVEASLALSYPQSSGKSSLKTVIIPCRAFLLEEVIEGEDFTKFIHNMDPDPLLD</sequence>
<dbReference type="Proteomes" id="UP000807769">
    <property type="component" value="Unassembled WGS sequence"/>
</dbReference>
<reference evidence="1" key="1">
    <citation type="journal article" date="2020" name="New Phytol.">
        <title>Comparative genomics reveals dynamic genome evolution in host specialist ectomycorrhizal fungi.</title>
        <authorList>
            <person name="Lofgren L.A."/>
            <person name="Nguyen N.H."/>
            <person name="Vilgalys R."/>
            <person name="Ruytinx J."/>
            <person name="Liao H.L."/>
            <person name="Branco S."/>
            <person name="Kuo A."/>
            <person name="LaButti K."/>
            <person name="Lipzen A."/>
            <person name="Andreopoulos W."/>
            <person name="Pangilinan J."/>
            <person name="Riley R."/>
            <person name="Hundley H."/>
            <person name="Na H."/>
            <person name="Barry K."/>
            <person name="Grigoriev I.V."/>
            <person name="Stajich J.E."/>
            <person name="Kennedy P.G."/>
        </authorList>
    </citation>
    <scope>NUCLEOTIDE SEQUENCE</scope>
    <source>
        <strain evidence="1">MN1</strain>
    </source>
</reference>
<evidence type="ECO:0000313" key="2">
    <source>
        <dbReference type="Proteomes" id="UP000807769"/>
    </source>
</evidence>